<dbReference type="Proteomes" id="UP000799421">
    <property type="component" value="Unassembled WGS sequence"/>
</dbReference>
<keyword evidence="3" id="KW-1185">Reference proteome</keyword>
<protein>
    <submittedName>
        <fullName evidence="2">Uncharacterized protein</fullName>
    </submittedName>
</protein>
<sequence>MFCHARLNCRRTGPTFRQTSDTKRASGGWMIILFYQFFFGASLLCPIPIFHCKRLEVDESREKDG</sequence>
<keyword evidence="1" id="KW-0812">Transmembrane</keyword>
<evidence type="ECO:0000313" key="2">
    <source>
        <dbReference type="EMBL" id="KAF2862193.1"/>
    </source>
</evidence>
<organism evidence="2 3">
    <name type="scientific">Piedraia hortae CBS 480.64</name>
    <dbReference type="NCBI Taxonomy" id="1314780"/>
    <lineage>
        <taxon>Eukaryota</taxon>
        <taxon>Fungi</taxon>
        <taxon>Dikarya</taxon>
        <taxon>Ascomycota</taxon>
        <taxon>Pezizomycotina</taxon>
        <taxon>Dothideomycetes</taxon>
        <taxon>Dothideomycetidae</taxon>
        <taxon>Capnodiales</taxon>
        <taxon>Piedraiaceae</taxon>
        <taxon>Piedraia</taxon>
    </lineage>
</organism>
<keyword evidence="1" id="KW-0472">Membrane</keyword>
<dbReference type="EMBL" id="MU005967">
    <property type="protein sequence ID" value="KAF2862193.1"/>
    <property type="molecule type" value="Genomic_DNA"/>
</dbReference>
<proteinExistence type="predicted"/>
<evidence type="ECO:0000256" key="1">
    <source>
        <dbReference type="SAM" id="Phobius"/>
    </source>
</evidence>
<dbReference type="AlphaFoldDB" id="A0A6A7C4A1"/>
<accession>A0A6A7C4A1</accession>
<evidence type="ECO:0000313" key="3">
    <source>
        <dbReference type="Proteomes" id="UP000799421"/>
    </source>
</evidence>
<keyword evidence="1" id="KW-1133">Transmembrane helix</keyword>
<name>A0A6A7C4A1_9PEZI</name>
<reference evidence="2" key="1">
    <citation type="journal article" date="2020" name="Stud. Mycol.">
        <title>101 Dothideomycetes genomes: a test case for predicting lifestyles and emergence of pathogens.</title>
        <authorList>
            <person name="Haridas S."/>
            <person name="Albert R."/>
            <person name="Binder M."/>
            <person name="Bloem J."/>
            <person name="Labutti K."/>
            <person name="Salamov A."/>
            <person name="Andreopoulos B."/>
            <person name="Baker S."/>
            <person name="Barry K."/>
            <person name="Bills G."/>
            <person name="Bluhm B."/>
            <person name="Cannon C."/>
            <person name="Castanera R."/>
            <person name="Culley D."/>
            <person name="Daum C."/>
            <person name="Ezra D."/>
            <person name="Gonzalez J."/>
            <person name="Henrissat B."/>
            <person name="Kuo A."/>
            <person name="Liang C."/>
            <person name="Lipzen A."/>
            <person name="Lutzoni F."/>
            <person name="Magnuson J."/>
            <person name="Mondo S."/>
            <person name="Nolan M."/>
            <person name="Ohm R."/>
            <person name="Pangilinan J."/>
            <person name="Park H.-J."/>
            <person name="Ramirez L."/>
            <person name="Alfaro M."/>
            <person name="Sun H."/>
            <person name="Tritt A."/>
            <person name="Yoshinaga Y."/>
            <person name="Zwiers L.-H."/>
            <person name="Turgeon B."/>
            <person name="Goodwin S."/>
            <person name="Spatafora J."/>
            <person name="Crous P."/>
            <person name="Grigoriev I."/>
        </authorList>
    </citation>
    <scope>NUCLEOTIDE SEQUENCE</scope>
    <source>
        <strain evidence="2">CBS 480.64</strain>
    </source>
</reference>
<gene>
    <name evidence="2" type="ORF">K470DRAFT_16164</name>
</gene>
<feature type="transmembrane region" description="Helical" evidence="1">
    <location>
        <begin position="29"/>
        <end position="51"/>
    </location>
</feature>